<dbReference type="Pfam" id="PF21948">
    <property type="entry name" value="LplA-B_cat"/>
    <property type="match status" value="1"/>
</dbReference>
<evidence type="ECO:0000313" key="2">
    <source>
        <dbReference type="EMBL" id="CAA9453010.1"/>
    </source>
</evidence>
<keyword evidence="2" id="KW-0808">Transferase</keyword>
<sequence>MEILVAQSLTRPEDGFGLQQAVLEETVAGSRGPTALLWTSSRYIGATRPETRLPGFGEAVRLAEAGGFPVLVRNSGGGAVAANEGSLSFSLTFPVEDMRHGLYERYTEGVELVVAALGKLGVASGAGEVEGEFCPGAYSVRSGGRSGIKIAGLAQRVVRRAARVEALVLVTKTAEVRRVLEGFYGALGLPFRPESVADLPGVDVQRMISALSEEVRERYKARDGKLGEETLLRARSQHNEWRVPSGTIERS</sequence>
<organism evidence="2">
    <name type="scientific">uncultured Rubrobacteraceae bacterium</name>
    <dbReference type="NCBI Taxonomy" id="349277"/>
    <lineage>
        <taxon>Bacteria</taxon>
        <taxon>Bacillati</taxon>
        <taxon>Actinomycetota</taxon>
        <taxon>Rubrobacteria</taxon>
        <taxon>Rubrobacterales</taxon>
        <taxon>Rubrobacteraceae</taxon>
        <taxon>environmental samples</taxon>
    </lineage>
</organism>
<dbReference type="EMBL" id="CADCVD010000127">
    <property type="protein sequence ID" value="CAA9453010.1"/>
    <property type="molecule type" value="Genomic_DNA"/>
</dbReference>
<dbReference type="AlphaFoldDB" id="A0A6J4QWW4"/>
<keyword evidence="2" id="KW-0012">Acyltransferase</keyword>
<name>A0A6J4QWW4_9ACTN</name>
<protein>
    <submittedName>
        <fullName evidence="2">Protein:protein lipoyl transferase</fullName>
        <ecNumber evidence="2">2.3.1.200</ecNumber>
    </submittedName>
</protein>
<gene>
    <name evidence="2" type="ORF">AVDCRST_MAG37-2584</name>
</gene>
<dbReference type="InterPro" id="IPR045864">
    <property type="entry name" value="aa-tRNA-synth_II/BPL/LPL"/>
</dbReference>
<dbReference type="PROSITE" id="PS51733">
    <property type="entry name" value="BPL_LPL_CATALYTIC"/>
    <property type="match status" value="1"/>
</dbReference>
<evidence type="ECO:0000259" key="1">
    <source>
        <dbReference type="PROSITE" id="PS51733"/>
    </source>
</evidence>
<reference evidence="2" key="1">
    <citation type="submission" date="2020-02" db="EMBL/GenBank/DDBJ databases">
        <authorList>
            <person name="Meier V. D."/>
        </authorList>
    </citation>
    <scope>NUCLEOTIDE SEQUENCE</scope>
    <source>
        <strain evidence="2">AVDCRST_MAG37</strain>
    </source>
</reference>
<proteinExistence type="predicted"/>
<dbReference type="EC" id="2.3.1.200" evidence="2"/>
<feature type="domain" description="BPL/LPL catalytic" evidence="1">
    <location>
        <begin position="29"/>
        <end position="223"/>
    </location>
</feature>
<dbReference type="Gene3D" id="3.30.930.10">
    <property type="entry name" value="Bira Bifunctional Protein, Domain 2"/>
    <property type="match status" value="1"/>
</dbReference>
<accession>A0A6J4QWW4</accession>
<dbReference type="GO" id="GO:0016746">
    <property type="term" value="F:acyltransferase activity"/>
    <property type="evidence" value="ECO:0007669"/>
    <property type="project" value="UniProtKB-KW"/>
</dbReference>
<dbReference type="SUPFAM" id="SSF55681">
    <property type="entry name" value="Class II aaRS and biotin synthetases"/>
    <property type="match status" value="1"/>
</dbReference>
<dbReference type="InterPro" id="IPR004143">
    <property type="entry name" value="BPL_LPL_catalytic"/>
</dbReference>